<feature type="compositionally biased region" description="Low complexity" evidence="1">
    <location>
        <begin position="731"/>
        <end position="741"/>
    </location>
</feature>
<feature type="compositionally biased region" description="Low complexity" evidence="1">
    <location>
        <begin position="655"/>
        <end position="677"/>
    </location>
</feature>
<dbReference type="Proteomes" id="UP001500503">
    <property type="component" value="Unassembled WGS sequence"/>
</dbReference>
<name>A0ABP8Q643_9ACTN</name>
<feature type="region of interest" description="Disordered" evidence="1">
    <location>
        <begin position="1"/>
        <end position="33"/>
    </location>
</feature>
<keyword evidence="3" id="KW-1185">Reference proteome</keyword>
<proteinExistence type="predicted"/>
<sequence>MTRWRRASTRRDRGRQNPAVSSRKGRAGRAKGRPAVVVDEYDNLIMLRSSADTSPRPEGMAELARFLSGGDDAQKVFTVVVGADGELWTRLGAVLDSLRDRGVETVRLALSGAGASRSGRPAIAQRIADAWGIKVIAPDAGVLIVPGGSLFALGGGAPDRGWRWFMPGAEPTPLGPRSPAPPWQPELARLPGRTAGGYIVEQVPAGILVRSAKAPATRAGDLCYAVPVDGEHPTVLVDASESRGEPDVTADDIAALLAALPDSTRTTVRLAPCGPRDLLSVAQDTAEILGAEVEVLTGLPLVIGTDAEPDVRPVLIGADAEPTWAPFVEAVACRPYDADGRVVEPRLVRWRSPMSGVRRTEPAPVPLSDRWQVCVTRAGLSVGPRGEQPAVAERPVSPEQLAVELNLRGAPADDALFADLSRLLSEIGTGVRDFVTLHRVLPSRQPEGEDFRLLRLAIDHGVSLAEPRSPEASPEPAMAAVRTVAVPRRPREPVVAPAPRPSEARTGFPASARAVASTSATAGPPARAANGGPPPSDAPATNAGPAFPASGGPSAYGPGGSAVPASGGPSAYEPDARVADGGPAFPAIGDPPAYGPDGPATDGDPADGPSAYEPDGPVADDGPAAPLDGGPAAPASGDPGPSAADEPAPRRDSADPAPGAAEGPGRAPAAPPRSGGAQPLRTGSGGTPPAPVTPSRDASGTAAGEAFRPPSSKPVSPAIPAEPTEPPASAAPPVATESAAAPPEPSPPAKTSAGTPARTSAPAPAARGTRPRPPVKQVRRSTEAERAEFRALAQPVWERHSASVNRAMTQMPALRGAQMDAARTDLVAVHIYLSGGQGELGRGDGDGMPAGYTACLGSGLCRLPSYRGVVVRGGLPEGGLERFMPGTVVREPGPVSALPLRAAAGLSAAAGGYVIWSSTGRRVRPLLGSASGAASDEVVFPPGAAFRVLDVRSAGPAPMVLLAEVVGGGPVDERPGGLDDADRAALERLDEALRRQAPPAGGASPATWPARCAEPLGEA</sequence>
<feature type="compositionally biased region" description="Low complexity" evidence="1">
    <location>
        <begin position="510"/>
        <end position="531"/>
    </location>
</feature>
<evidence type="ECO:0008006" key="4">
    <source>
        <dbReference type="Google" id="ProtNLM"/>
    </source>
</evidence>
<organism evidence="2 3">
    <name type="scientific">Actinoallomurus oryzae</name>
    <dbReference type="NCBI Taxonomy" id="502180"/>
    <lineage>
        <taxon>Bacteria</taxon>
        <taxon>Bacillati</taxon>
        <taxon>Actinomycetota</taxon>
        <taxon>Actinomycetes</taxon>
        <taxon>Streptosporangiales</taxon>
        <taxon>Thermomonosporaceae</taxon>
        <taxon>Actinoallomurus</taxon>
    </lineage>
</organism>
<evidence type="ECO:0000256" key="1">
    <source>
        <dbReference type="SAM" id="MobiDB-lite"/>
    </source>
</evidence>
<dbReference type="Gene3D" id="3.90.176.10">
    <property type="entry name" value="Toxin ADP-ribosyltransferase, Chain A, domain 1"/>
    <property type="match status" value="1"/>
</dbReference>
<gene>
    <name evidence="2" type="ORF">GCM10023191_039630</name>
</gene>
<feature type="region of interest" description="Disordered" evidence="1">
    <location>
        <begin position="465"/>
        <end position="787"/>
    </location>
</feature>
<comment type="caution">
    <text evidence="2">The sequence shown here is derived from an EMBL/GenBank/DDBJ whole genome shotgun (WGS) entry which is preliminary data.</text>
</comment>
<feature type="compositionally biased region" description="Basic residues" evidence="1">
    <location>
        <begin position="23"/>
        <end position="32"/>
    </location>
</feature>
<evidence type="ECO:0000313" key="3">
    <source>
        <dbReference type="Proteomes" id="UP001500503"/>
    </source>
</evidence>
<feature type="region of interest" description="Disordered" evidence="1">
    <location>
        <begin position="993"/>
        <end position="1019"/>
    </location>
</feature>
<feature type="compositionally biased region" description="Low complexity" evidence="1">
    <location>
        <begin position="543"/>
        <end position="571"/>
    </location>
</feature>
<protein>
    <recommendedName>
        <fullName evidence="4">ADP ribosyltransferase domain-containing protein</fullName>
    </recommendedName>
</protein>
<dbReference type="RefSeq" id="WP_345465693.1">
    <property type="nucleotide sequence ID" value="NZ_BAABHF010000022.1"/>
</dbReference>
<feature type="compositionally biased region" description="Low complexity" evidence="1">
    <location>
        <begin position="465"/>
        <end position="497"/>
    </location>
</feature>
<reference evidence="3" key="1">
    <citation type="journal article" date="2019" name="Int. J. Syst. Evol. Microbiol.">
        <title>The Global Catalogue of Microorganisms (GCM) 10K type strain sequencing project: providing services to taxonomists for standard genome sequencing and annotation.</title>
        <authorList>
            <consortium name="The Broad Institute Genomics Platform"/>
            <consortium name="The Broad Institute Genome Sequencing Center for Infectious Disease"/>
            <person name="Wu L."/>
            <person name="Ma J."/>
        </authorList>
    </citation>
    <scope>NUCLEOTIDE SEQUENCE [LARGE SCALE GENOMIC DNA]</scope>
    <source>
        <strain evidence="3">JCM 17933</strain>
    </source>
</reference>
<accession>A0ABP8Q643</accession>
<evidence type="ECO:0000313" key="2">
    <source>
        <dbReference type="EMBL" id="GAA4496915.1"/>
    </source>
</evidence>
<feature type="compositionally biased region" description="Low complexity" evidence="1">
    <location>
        <begin position="586"/>
        <end position="646"/>
    </location>
</feature>
<feature type="compositionally biased region" description="Low complexity" evidence="1">
    <location>
        <begin position="749"/>
        <end position="768"/>
    </location>
</feature>
<dbReference type="EMBL" id="BAABHF010000022">
    <property type="protein sequence ID" value="GAA4496915.1"/>
    <property type="molecule type" value="Genomic_DNA"/>
</dbReference>